<dbReference type="OrthoDB" id="9778687at2"/>
<dbReference type="RefSeq" id="WP_081373898.1">
    <property type="nucleotide sequence ID" value="NZ_FQXK01000027.1"/>
</dbReference>
<dbReference type="GeneID" id="89507956"/>
<dbReference type="Gene3D" id="1.10.3720.10">
    <property type="entry name" value="MetI-like"/>
    <property type="match status" value="1"/>
</dbReference>
<keyword evidence="3 9" id="KW-0813">Transport</keyword>
<dbReference type="PANTHER" id="PTHR47314">
    <property type="entry name" value="MALTOSE/MALTODEXTRIN TRANSPORT SYSTEM PERMEASE PROTEIN MALF"/>
    <property type="match status" value="1"/>
</dbReference>
<feature type="transmembrane region" description="Helical" evidence="9">
    <location>
        <begin position="329"/>
        <end position="350"/>
    </location>
</feature>
<evidence type="ECO:0000313" key="13">
    <source>
        <dbReference type="Proteomes" id="UP000184278"/>
    </source>
</evidence>
<reference evidence="13" key="1">
    <citation type="submission" date="2016-11" db="EMBL/GenBank/DDBJ databases">
        <authorList>
            <person name="Varghese N."/>
            <person name="Submissions S."/>
        </authorList>
    </citation>
    <scope>NUCLEOTIDE SEQUENCE [LARGE SCALE GENOMIC DNA]</scope>
    <source>
        <strain evidence="13">DSM 3071</strain>
    </source>
</reference>
<evidence type="ECO:0000256" key="7">
    <source>
        <dbReference type="ARBA" id="ARBA00022989"/>
    </source>
</evidence>
<name>A0A1M6AFT0_BUTFI</name>
<feature type="transmembrane region" description="Helical" evidence="9">
    <location>
        <begin position="74"/>
        <end position="95"/>
    </location>
</feature>
<feature type="transmembrane region" description="Helical" evidence="9">
    <location>
        <begin position="199"/>
        <end position="221"/>
    </location>
</feature>
<evidence type="ECO:0000256" key="6">
    <source>
        <dbReference type="ARBA" id="ARBA00022692"/>
    </source>
</evidence>
<dbReference type="GO" id="GO:0042956">
    <property type="term" value="P:maltodextrin transmembrane transport"/>
    <property type="evidence" value="ECO:0007669"/>
    <property type="project" value="TreeGrafter"/>
</dbReference>
<dbReference type="InterPro" id="IPR035906">
    <property type="entry name" value="MetI-like_sf"/>
</dbReference>
<evidence type="ECO:0000256" key="5">
    <source>
        <dbReference type="ARBA" id="ARBA00022597"/>
    </source>
</evidence>
<dbReference type="Proteomes" id="UP000184278">
    <property type="component" value="Unassembled WGS sequence"/>
</dbReference>
<dbReference type="InterPro" id="IPR000515">
    <property type="entry name" value="MetI-like"/>
</dbReference>
<comment type="subcellular location">
    <subcellularLocation>
        <location evidence="1 9">Cell membrane</location>
        <topology evidence="1 9">Multi-pass membrane protein</topology>
    </subcellularLocation>
</comment>
<dbReference type="AlphaFoldDB" id="A0A1M6AFT0"/>
<evidence type="ECO:0000259" key="11">
    <source>
        <dbReference type="PROSITE" id="PS50928"/>
    </source>
</evidence>
<comment type="function">
    <text evidence="10">Part of the ABC transporter complex MalEFGK involved in maltose/maltodextrin import. Probably responsible for the translocation of the substrate across the membrane.</text>
</comment>
<dbReference type="Pfam" id="PF00528">
    <property type="entry name" value="BPD_transp_1"/>
    <property type="match status" value="1"/>
</dbReference>
<feature type="transmembrane region" description="Helical" evidence="9">
    <location>
        <begin position="285"/>
        <end position="308"/>
    </location>
</feature>
<keyword evidence="6 9" id="KW-0812">Transmembrane</keyword>
<proteinExistence type="inferred from homology"/>
<feature type="transmembrane region" description="Helical" evidence="9">
    <location>
        <begin position="393"/>
        <end position="417"/>
    </location>
</feature>
<dbReference type="PROSITE" id="PS50928">
    <property type="entry name" value="ABC_TM1"/>
    <property type="match status" value="1"/>
</dbReference>
<sequence>MKKEGKMPVLCSCIIMGTGQLMYKQWIKGLLYITAFVLFLYFLFTVGITDITGFFTLGTVEGDAWLGIEGDDSIMMMLKGILAFIIVALFLLLYYSNIKDVLNTRERLSSGKEILPFFKAVAVFTDKKFYIVALAVPVVGVLIFNVLPIIFMTLIAFTNYGGDIVPPKLVDWIGLDNFRKIFVLSDLKATFLKILGWNILWAVASTFINYFGGLLLALLLNKECVKGKTFWRAFPILAYAVPGFITLLGFKFMFSYGGPINYLITRTGANAVGFLDIDAGWKARIIGLLVNAWISIPTSMLLATGILSNMNAELYEAASIDGATKWVQFIKLTLPFVVFSTTPTLITSFVGNFNNFGVFYFLRGGLYLDGYFLASDTDLLINWLYNLSIDNNYYGIGAAISLIIFFITSVFSIGTYVNSSAFKKEDTYR</sequence>
<dbReference type="GO" id="GO:0015423">
    <property type="term" value="F:ABC-type maltose transporter activity"/>
    <property type="evidence" value="ECO:0007669"/>
    <property type="project" value="TreeGrafter"/>
</dbReference>
<comment type="similarity">
    <text evidence="2 10">Belongs to the binding-protein-dependent transport system permease family. MalFG subfamily.</text>
</comment>
<feature type="transmembrane region" description="Helical" evidence="9">
    <location>
        <begin position="30"/>
        <end position="54"/>
    </location>
</feature>
<evidence type="ECO:0000256" key="2">
    <source>
        <dbReference type="ARBA" id="ARBA00009047"/>
    </source>
</evidence>
<evidence type="ECO:0000256" key="9">
    <source>
        <dbReference type="RuleBase" id="RU363032"/>
    </source>
</evidence>
<evidence type="ECO:0000313" key="12">
    <source>
        <dbReference type="EMBL" id="SHI35380.1"/>
    </source>
</evidence>
<evidence type="ECO:0000256" key="10">
    <source>
        <dbReference type="RuleBase" id="RU367050"/>
    </source>
</evidence>
<keyword evidence="13" id="KW-1185">Reference proteome</keyword>
<evidence type="ECO:0000256" key="8">
    <source>
        <dbReference type="ARBA" id="ARBA00023136"/>
    </source>
</evidence>
<dbReference type="CDD" id="cd06261">
    <property type="entry name" value="TM_PBP2"/>
    <property type="match status" value="1"/>
</dbReference>
<keyword evidence="8 9" id="KW-0472">Membrane</keyword>
<accession>A0A1M6AFT0</accession>
<gene>
    <name evidence="12" type="ORF">SAMN02745229_02953</name>
</gene>
<feature type="transmembrane region" description="Helical" evidence="9">
    <location>
        <begin position="233"/>
        <end position="254"/>
    </location>
</feature>
<evidence type="ECO:0000256" key="4">
    <source>
        <dbReference type="ARBA" id="ARBA00022475"/>
    </source>
</evidence>
<keyword evidence="7 9" id="KW-1133">Transmembrane helix</keyword>
<keyword evidence="4 10" id="KW-1003">Cell membrane</keyword>
<keyword evidence="5 10" id="KW-0762">Sugar transport</keyword>
<dbReference type="STRING" id="1121131.SAMN02745229_02953"/>
<evidence type="ECO:0000256" key="3">
    <source>
        <dbReference type="ARBA" id="ARBA00022448"/>
    </source>
</evidence>
<dbReference type="EMBL" id="FQXK01000027">
    <property type="protein sequence ID" value="SHI35380.1"/>
    <property type="molecule type" value="Genomic_DNA"/>
</dbReference>
<feature type="domain" description="ABC transmembrane type-1" evidence="11">
    <location>
        <begin position="195"/>
        <end position="415"/>
    </location>
</feature>
<organism evidence="12 13">
    <name type="scientific">Butyrivibrio fibrisolvens DSM 3071</name>
    <dbReference type="NCBI Taxonomy" id="1121131"/>
    <lineage>
        <taxon>Bacteria</taxon>
        <taxon>Bacillati</taxon>
        <taxon>Bacillota</taxon>
        <taxon>Clostridia</taxon>
        <taxon>Lachnospirales</taxon>
        <taxon>Lachnospiraceae</taxon>
        <taxon>Butyrivibrio</taxon>
    </lineage>
</organism>
<dbReference type="SUPFAM" id="SSF161098">
    <property type="entry name" value="MetI-like"/>
    <property type="match status" value="1"/>
</dbReference>
<dbReference type="PANTHER" id="PTHR47314:SF1">
    <property type="entry name" value="MALTOSE_MALTODEXTRIN TRANSPORT SYSTEM PERMEASE PROTEIN MALF"/>
    <property type="match status" value="1"/>
</dbReference>
<feature type="transmembrane region" description="Helical" evidence="9">
    <location>
        <begin position="129"/>
        <end position="157"/>
    </location>
</feature>
<protein>
    <recommendedName>
        <fullName evidence="10">Maltose/maltodextrin transport system permease protein</fullName>
    </recommendedName>
</protein>
<evidence type="ECO:0000256" key="1">
    <source>
        <dbReference type="ARBA" id="ARBA00004651"/>
    </source>
</evidence>
<dbReference type="GO" id="GO:1990060">
    <property type="term" value="C:maltose transport complex"/>
    <property type="evidence" value="ECO:0007669"/>
    <property type="project" value="TreeGrafter"/>
</dbReference>